<evidence type="ECO:0000313" key="3">
    <source>
        <dbReference type="Proteomes" id="UP000199470"/>
    </source>
</evidence>
<proteinExistence type="predicted"/>
<dbReference type="InterPro" id="IPR035897">
    <property type="entry name" value="Toll_tir_struct_dom_sf"/>
</dbReference>
<dbReference type="RefSeq" id="WP_093388068.1">
    <property type="nucleotide sequence ID" value="NZ_FOTW01000011.1"/>
</dbReference>
<dbReference type="SUPFAM" id="SSF52200">
    <property type="entry name" value="Toll/Interleukin receptor TIR domain"/>
    <property type="match status" value="1"/>
</dbReference>
<protein>
    <submittedName>
        <fullName evidence="2">TIR domain-containing protein</fullName>
    </submittedName>
</protein>
<gene>
    <name evidence="2" type="ORF">SAMN02982985_02632</name>
</gene>
<reference evidence="2 3" key="1">
    <citation type="submission" date="2016-10" db="EMBL/GenBank/DDBJ databases">
        <authorList>
            <person name="de Groot N.N."/>
        </authorList>
    </citation>
    <scope>NUCLEOTIDE SEQUENCE [LARGE SCALE GENOMIC DNA]</scope>
    <source>
        <strain evidence="2 3">ATCC 43154</strain>
    </source>
</reference>
<dbReference type="OrthoDB" id="8700775at2"/>
<feature type="domain" description="TIR" evidence="1">
    <location>
        <begin position="8"/>
        <end position="136"/>
    </location>
</feature>
<dbReference type="Pfam" id="PF13676">
    <property type="entry name" value="TIR_2"/>
    <property type="match status" value="1"/>
</dbReference>
<organism evidence="2 3">
    <name type="scientific">Rugamonas rubra</name>
    <dbReference type="NCBI Taxonomy" id="758825"/>
    <lineage>
        <taxon>Bacteria</taxon>
        <taxon>Pseudomonadati</taxon>
        <taxon>Pseudomonadota</taxon>
        <taxon>Betaproteobacteria</taxon>
        <taxon>Burkholderiales</taxon>
        <taxon>Oxalobacteraceae</taxon>
        <taxon>Telluria group</taxon>
        <taxon>Rugamonas</taxon>
    </lineage>
</organism>
<dbReference type="InterPro" id="IPR000157">
    <property type="entry name" value="TIR_dom"/>
</dbReference>
<sequence>MAIRYGCFFSYAHGRHAFMSKFKNDLVDALKCYLEPHFDSERELFVDSEQLGGGDDLDSRIATALCESVCMIVIYTPKYEAHPYTRREFAAMQLIEDERKQWYALPSHLIIPVIMTRHPLSLPPQITGGMYVDFSRYTLATGDLKTNPDYLPDIERIVQRIAAHYHCLKRYMPPGHDCSRFVLPDIPPEWRAIPPPHFPR</sequence>
<name>A0A1I4MUX7_9BURK</name>
<accession>A0A1I4MUX7</accession>
<keyword evidence="3" id="KW-1185">Reference proteome</keyword>
<dbReference type="STRING" id="758825.SAMN02982985_02632"/>
<dbReference type="AlphaFoldDB" id="A0A1I4MUX7"/>
<dbReference type="Gene3D" id="3.40.50.10140">
    <property type="entry name" value="Toll/interleukin-1 receptor homology (TIR) domain"/>
    <property type="match status" value="1"/>
</dbReference>
<evidence type="ECO:0000259" key="1">
    <source>
        <dbReference type="Pfam" id="PF13676"/>
    </source>
</evidence>
<dbReference type="EMBL" id="FOTW01000011">
    <property type="protein sequence ID" value="SFM06813.1"/>
    <property type="molecule type" value="Genomic_DNA"/>
</dbReference>
<evidence type="ECO:0000313" key="2">
    <source>
        <dbReference type="EMBL" id="SFM06813.1"/>
    </source>
</evidence>
<dbReference type="GO" id="GO:0007165">
    <property type="term" value="P:signal transduction"/>
    <property type="evidence" value="ECO:0007669"/>
    <property type="project" value="InterPro"/>
</dbReference>
<dbReference type="Proteomes" id="UP000199470">
    <property type="component" value="Unassembled WGS sequence"/>
</dbReference>